<proteinExistence type="predicted"/>
<keyword evidence="1" id="KW-0812">Transmembrane</keyword>
<keyword evidence="1" id="KW-1133">Transmembrane helix</keyword>
<protein>
    <recommendedName>
        <fullName evidence="4">CPBP family intramembrane metalloprotease</fullName>
    </recommendedName>
</protein>
<gene>
    <name evidence="2" type="ORF">JOL79_20750</name>
</gene>
<evidence type="ECO:0008006" key="4">
    <source>
        <dbReference type="Google" id="ProtNLM"/>
    </source>
</evidence>
<dbReference type="RefSeq" id="WP_210157521.1">
    <property type="nucleotide sequence ID" value="NZ_JAFCNB010000011.1"/>
</dbReference>
<sequence>MLLGLMLWTAGFICQEIMLTWLRMRSGTIWTTSLAHAGNNMVLSLLASIVLTDGAGLDDLVVMPVILVPQLVVCAWILLSRQYRTTDPVTLANAEPA</sequence>
<keyword evidence="1" id="KW-0472">Membrane</keyword>
<keyword evidence="3" id="KW-1185">Reference proteome</keyword>
<feature type="transmembrane region" description="Helical" evidence="1">
    <location>
        <begin position="61"/>
        <end position="79"/>
    </location>
</feature>
<feature type="transmembrane region" description="Helical" evidence="1">
    <location>
        <begin position="34"/>
        <end position="55"/>
    </location>
</feature>
<evidence type="ECO:0000313" key="2">
    <source>
        <dbReference type="EMBL" id="MBP2706243.1"/>
    </source>
</evidence>
<dbReference type="AlphaFoldDB" id="A0A941ALG4"/>
<comment type="caution">
    <text evidence="2">The sequence shown here is derived from an EMBL/GenBank/DDBJ whole genome shotgun (WGS) entry which is preliminary data.</text>
</comment>
<name>A0A941ALG4_9ACTN</name>
<feature type="transmembrane region" description="Helical" evidence="1">
    <location>
        <begin position="6"/>
        <end position="22"/>
    </location>
</feature>
<evidence type="ECO:0000256" key="1">
    <source>
        <dbReference type="SAM" id="Phobius"/>
    </source>
</evidence>
<organism evidence="2 3">
    <name type="scientific">Microbispora oryzae</name>
    <dbReference type="NCBI Taxonomy" id="2806554"/>
    <lineage>
        <taxon>Bacteria</taxon>
        <taxon>Bacillati</taxon>
        <taxon>Actinomycetota</taxon>
        <taxon>Actinomycetes</taxon>
        <taxon>Streptosporangiales</taxon>
        <taxon>Streptosporangiaceae</taxon>
        <taxon>Microbispora</taxon>
    </lineage>
</organism>
<dbReference type="Proteomes" id="UP000674234">
    <property type="component" value="Unassembled WGS sequence"/>
</dbReference>
<evidence type="ECO:0000313" key="3">
    <source>
        <dbReference type="Proteomes" id="UP000674234"/>
    </source>
</evidence>
<dbReference type="EMBL" id="JAFCNB010000011">
    <property type="protein sequence ID" value="MBP2706243.1"/>
    <property type="molecule type" value="Genomic_DNA"/>
</dbReference>
<reference evidence="2" key="1">
    <citation type="submission" date="2021-02" db="EMBL/GenBank/DDBJ databases">
        <title>Draft genome sequence of Microbispora sp. RL4-1S isolated from rice leaves in Thailand.</title>
        <authorList>
            <person name="Muangham S."/>
            <person name="Duangmal K."/>
        </authorList>
    </citation>
    <scope>NUCLEOTIDE SEQUENCE</scope>
    <source>
        <strain evidence="2">RL4-1S</strain>
    </source>
</reference>
<accession>A0A941ALG4</accession>